<dbReference type="PRINTS" id="PR01489">
    <property type="entry name" value="RTXTOXINC"/>
</dbReference>
<comment type="subcellular location">
    <subcellularLocation>
        <location evidence="2">Cytoplasm</location>
    </subcellularLocation>
</comment>
<evidence type="ECO:0000313" key="5">
    <source>
        <dbReference type="Proteomes" id="UP000480684"/>
    </source>
</evidence>
<evidence type="ECO:0000256" key="2">
    <source>
        <dbReference type="RuleBase" id="RU368102"/>
    </source>
</evidence>
<feature type="region of interest" description="Disordered" evidence="3">
    <location>
        <begin position="1"/>
        <end position="33"/>
    </location>
</feature>
<evidence type="ECO:0000256" key="3">
    <source>
        <dbReference type="SAM" id="MobiDB-lite"/>
    </source>
</evidence>
<dbReference type="GO" id="GO:0031640">
    <property type="term" value="P:killing of cells of another organism"/>
    <property type="evidence" value="ECO:0007669"/>
    <property type="project" value="UniProtKB-KW"/>
</dbReference>
<keyword evidence="2" id="KW-0204">Cytolysis</keyword>
<name>A0A7C9UXC4_9PROT</name>
<dbReference type="InterPro" id="IPR003996">
    <property type="entry name" value="RTX_toxin-activating_protC_bac"/>
</dbReference>
<comment type="function">
    <text evidence="2">Involved in fatty acylation of protoxin at internal lysine residues, thereby converting it to the active toxin.</text>
</comment>
<comment type="caution">
    <text evidence="4">The sequence shown here is derived from an EMBL/GenBank/DDBJ whole genome shotgun (WGS) entry which is preliminary data.</text>
</comment>
<keyword evidence="5" id="KW-1185">Reference proteome</keyword>
<organism evidence="4 5">
    <name type="scientific">Magnetospirillum aberrantis SpK</name>
    <dbReference type="NCBI Taxonomy" id="908842"/>
    <lineage>
        <taxon>Bacteria</taxon>
        <taxon>Pseudomonadati</taxon>
        <taxon>Pseudomonadota</taxon>
        <taxon>Alphaproteobacteria</taxon>
        <taxon>Rhodospirillales</taxon>
        <taxon>Rhodospirillaceae</taxon>
        <taxon>Magnetospirillum</taxon>
    </lineage>
</organism>
<dbReference type="Pfam" id="PF02794">
    <property type="entry name" value="HlyC"/>
    <property type="match status" value="1"/>
</dbReference>
<comment type="similarity">
    <text evidence="1 2">Belongs to the RTX toxin acyltransferase family.</text>
</comment>
<protein>
    <recommendedName>
        <fullName evidence="2">RTX toxin-activating lysine-acyltransferase</fullName>
        <ecNumber evidence="2">2.3.1.-</ecNumber>
    </recommendedName>
</protein>
<dbReference type="RefSeq" id="WP_163674038.1">
    <property type="nucleotide sequence ID" value="NZ_JAAIYP010000007.1"/>
</dbReference>
<dbReference type="EMBL" id="JAAIYP010000007">
    <property type="protein sequence ID" value="NFV78774.1"/>
    <property type="molecule type" value="Genomic_DNA"/>
</dbReference>
<dbReference type="AlphaFoldDB" id="A0A7C9UXC4"/>
<keyword evidence="2 4" id="KW-0808">Transferase</keyword>
<dbReference type="GO" id="GO:0009404">
    <property type="term" value="P:toxin metabolic process"/>
    <property type="evidence" value="ECO:0007669"/>
    <property type="project" value="UniProtKB-UniRule"/>
</dbReference>
<keyword evidence="2" id="KW-0963">Cytoplasm</keyword>
<accession>A0A7C9UXC4</accession>
<dbReference type="Proteomes" id="UP000480684">
    <property type="component" value="Unassembled WGS sequence"/>
</dbReference>
<dbReference type="GO" id="GO:0005737">
    <property type="term" value="C:cytoplasm"/>
    <property type="evidence" value="ECO:0007669"/>
    <property type="project" value="UniProtKB-SubCell"/>
</dbReference>
<keyword evidence="2 4" id="KW-0012">Acyltransferase</keyword>
<evidence type="ECO:0000313" key="4">
    <source>
        <dbReference type="EMBL" id="NFV78774.1"/>
    </source>
</evidence>
<evidence type="ECO:0000256" key="1">
    <source>
        <dbReference type="ARBA" id="ARBA00005686"/>
    </source>
</evidence>
<dbReference type="GO" id="GO:0016746">
    <property type="term" value="F:acyltransferase activity"/>
    <property type="evidence" value="ECO:0007669"/>
    <property type="project" value="UniProtKB-UniRule"/>
</dbReference>
<dbReference type="EC" id="2.3.1.-" evidence="2"/>
<gene>
    <name evidence="4" type="ORF">G4223_01405</name>
</gene>
<sequence length="172" mass="18963">MSEQKSARSKPKGNADKPAQAGVTDGEIPRPAVPDSAQVFTTLGAVAWLMGRSPAHRHLFMADLDWLVLPPLQLGQARLYHRDNQPIAYVSWGFLSEEVEARLLAGTPRLKPTDWKSGDRPWVIETVAPFAQASALEEIVADLTKTVFGGVRPNIIVVRSRQKVHGHEPSVW</sequence>
<proteinExistence type="inferred from homology"/>
<reference evidence="4 5" key="1">
    <citation type="submission" date="2020-02" db="EMBL/GenBank/DDBJ databases">
        <authorList>
            <person name="Dziuba M."/>
            <person name="Kuznetsov B."/>
            <person name="Mardanov A."/>
            <person name="Ravin N."/>
            <person name="Grouzdev D."/>
        </authorList>
    </citation>
    <scope>NUCLEOTIDE SEQUENCE [LARGE SCALE GENOMIC DNA]</scope>
    <source>
        <strain evidence="4 5">SpK</strain>
    </source>
</reference>